<name>A0A9P4PBI2_9PLEO</name>
<dbReference type="EMBL" id="MU001508">
    <property type="protein sequence ID" value="KAF2440069.1"/>
    <property type="molecule type" value="Genomic_DNA"/>
</dbReference>
<dbReference type="PANTHER" id="PTHR47843:SF5">
    <property type="entry name" value="BTB_POZ DOMAIN PROTEIN"/>
    <property type="match status" value="1"/>
</dbReference>
<dbReference type="Gene3D" id="3.30.710.10">
    <property type="entry name" value="Potassium Channel Kv1.1, Chain A"/>
    <property type="match status" value="1"/>
</dbReference>
<keyword evidence="3" id="KW-1185">Reference proteome</keyword>
<dbReference type="InterPro" id="IPR011333">
    <property type="entry name" value="SKP1/BTB/POZ_sf"/>
</dbReference>
<dbReference type="InterPro" id="IPR000210">
    <property type="entry name" value="BTB/POZ_dom"/>
</dbReference>
<evidence type="ECO:0000313" key="3">
    <source>
        <dbReference type="Proteomes" id="UP000799764"/>
    </source>
</evidence>
<feature type="domain" description="BTB" evidence="1">
    <location>
        <begin position="23"/>
        <end position="91"/>
    </location>
</feature>
<reference evidence="2" key="1">
    <citation type="journal article" date="2020" name="Stud. Mycol.">
        <title>101 Dothideomycetes genomes: a test case for predicting lifestyles and emergence of pathogens.</title>
        <authorList>
            <person name="Haridas S."/>
            <person name="Albert R."/>
            <person name="Binder M."/>
            <person name="Bloem J."/>
            <person name="Labutti K."/>
            <person name="Salamov A."/>
            <person name="Andreopoulos B."/>
            <person name="Baker S."/>
            <person name="Barry K."/>
            <person name="Bills G."/>
            <person name="Bluhm B."/>
            <person name="Cannon C."/>
            <person name="Castanera R."/>
            <person name="Culley D."/>
            <person name="Daum C."/>
            <person name="Ezra D."/>
            <person name="Gonzalez J."/>
            <person name="Henrissat B."/>
            <person name="Kuo A."/>
            <person name="Liang C."/>
            <person name="Lipzen A."/>
            <person name="Lutzoni F."/>
            <person name="Magnuson J."/>
            <person name="Mondo S."/>
            <person name="Nolan M."/>
            <person name="Ohm R."/>
            <person name="Pangilinan J."/>
            <person name="Park H.-J."/>
            <person name="Ramirez L."/>
            <person name="Alfaro M."/>
            <person name="Sun H."/>
            <person name="Tritt A."/>
            <person name="Yoshinaga Y."/>
            <person name="Zwiers L.-H."/>
            <person name="Turgeon B."/>
            <person name="Goodwin S."/>
            <person name="Spatafora J."/>
            <person name="Crous P."/>
            <person name="Grigoriev I."/>
        </authorList>
    </citation>
    <scope>NUCLEOTIDE SEQUENCE</scope>
    <source>
        <strain evidence="2">CBS 690.94</strain>
    </source>
</reference>
<dbReference type="OrthoDB" id="6359816at2759"/>
<protein>
    <recommendedName>
        <fullName evidence="1">BTB domain-containing protein</fullName>
    </recommendedName>
</protein>
<sequence length="279" mass="31161">MADAALTGFVEAIKGLLRTGAHSDLIVTCGGETFNLHKNIVAAHSEFFAKAVTFQVGKEAEDGEIELPEDELAIVKLMVQYFYEADYDPKFSNLEDRLADFCQRCGYENGKLCSDPDGVASHCLWGQRQCLNLISGDHQCGDACRAPKPWKKCINDVCAVSRTAADLITHAKVYVLADKYAASSLKDLAVDKFYHATLYWWDDANFAVAARCLLENTPDSDEYIREIIRTTLSDHMSILKKHEIAVLLGDYRDLAHDLLLERVSRGDWDRDGTSNEEGE</sequence>
<organism evidence="2 3">
    <name type="scientific">Karstenula rhodostoma CBS 690.94</name>
    <dbReference type="NCBI Taxonomy" id="1392251"/>
    <lineage>
        <taxon>Eukaryota</taxon>
        <taxon>Fungi</taxon>
        <taxon>Dikarya</taxon>
        <taxon>Ascomycota</taxon>
        <taxon>Pezizomycotina</taxon>
        <taxon>Dothideomycetes</taxon>
        <taxon>Pleosporomycetidae</taxon>
        <taxon>Pleosporales</taxon>
        <taxon>Massarineae</taxon>
        <taxon>Didymosphaeriaceae</taxon>
        <taxon>Karstenula</taxon>
    </lineage>
</organism>
<dbReference type="Pfam" id="PF00651">
    <property type="entry name" value="BTB"/>
    <property type="match status" value="1"/>
</dbReference>
<dbReference type="PANTHER" id="PTHR47843">
    <property type="entry name" value="BTB DOMAIN-CONTAINING PROTEIN-RELATED"/>
    <property type="match status" value="1"/>
</dbReference>
<evidence type="ECO:0000313" key="2">
    <source>
        <dbReference type="EMBL" id="KAF2440069.1"/>
    </source>
</evidence>
<evidence type="ECO:0000259" key="1">
    <source>
        <dbReference type="PROSITE" id="PS50097"/>
    </source>
</evidence>
<dbReference type="PROSITE" id="PS50097">
    <property type="entry name" value="BTB"/>
    <property type="match status" value="1"/>
</dbReference>
<dbReference type="AlphaFoldDB" id="A0A9P4PBI2"/>
<dbReference type="SUPFAM" id="SSF54695">
    <property type="entry name" value="POZ domain"/>
    <property type="match status" value="1"/>
</dbReference>
<dbReference type="CDD" id="cd18186">
    <property type="entry name" value="BTB_POZ_ZBTB_KLHL-like"/>
    <property type="match status" value="1"/>
</dbReference>
<gene>
    <name evidence="2" type="ORF">P171DRAFT_489847</name>
</gene>
<accession>A0A9P4PBI2</accession>
<dbReference type="Proteomes" id="UP000799764">
    <property type="component" value="Unassembled WGS sequence"/>
</dbReference>
<proteinExistence type="predicted"/>
<comment type="caution">
    <text evidence="2">The sequence shown here is derived from an EMBL/GenBank/DDBJ whole genome shotgun (WGS) entry which is preliminary data.</text>
</comment>